<dbReference type="InterPro" id="IPR029062">
    <property type="entry name" value="Class_I_gatase-like"/>
</dbReference>
<feature type="region of interest" description="CPSase" evidence="5">
    <location>
        <begin position="1"/>
        <end position="169"/>
    </location>
</feature>
<dbReference type="SMART" id="SM01097">
    <property type="entry name" value="CPSase_sm_chain"/>
    <property type="match status" value="1"/>
</dbReference>
<feature type="binding site" evidence="5">
    <location>
        <position position="245"/>
    </location>
    <ligand>
        <name>L-glutamine</name>
        <dbReference type="ChEBI" id="CHEBI:58359"/>
    </ligand>
</feature>
<dbReference type="PANTHER" id="PTHR43418">
    <property type="entry name" value="MULTIFUNCTIONAL TRYPTOPHAN BIOSYNTHESIS PROTEIN-RELATED"/>
    <property type="match status" value="1"/>
</dbReference>
<dbReference type="EC" id="6.3.5.5" evidence="5"/>
<keyword evidence="5" id="KW-0028">Amino-acid biosynthesis</keyword>
<dbReference type="InterPro" id="IPR050472">
    <property type="entry name" value="Anth_synth/Amidotransfase"/>
</dbReference>
<dbReference type="PANTHER" id="PTHR43418:SF7">
    <property type="entry name" value="CARBAMOYL-PHOSPHATE SYNTHASE SMALL CHAIN"/>
    <property type="match status" value="1"/>
</dbReference>
<comment type="catalytic activity">
    <reaction evidence="4 5">
        <text>hydrogencarbonate + L-glutamine + 2 ATP + H2O = carbamoyl phosphate + L-glutamate + 2 ADP + phosphate + 2 H(+)</text>
        <dbReference type="Rhea" id="RHEA:18633"/>
        <dbReference type="ChEBI" id="CHEBI:15377"/>
        <dbReference type="ChEBI" id="CHEBI:15378"/>
        <dbReference type="ChEBI" id="CHEBI:17544"/>
        <dbReference type="ChEBI" id="CHEBI:29985"/>
        <dbReference type="ChEBI" id="CHEBI:30616"/>
        <dbReference type="ChEBI" id="CHEBI:43474"/>
        <dbReference type="ChEBI" id="CHEBI:58228"/>
        <dbReference type="ChEBI" id="CHEBI:58359"/>
        <dbReference type="ChEBI" id="CHEBI:456216"/>
        <dbReference type="EC" id="6.3.5.5"/>
    </reaction>
</comment>
<dbReference type="NCBIfam" id="TIGR01368">
    <property type="entry name" value="CPSaseIIsmall"/>
    <property type="match status" value="1"/>
</dbReference>
<dbReference type="GO" id="GO:0006541">
    <property type="term" value="P:glutamine metabolic process"/>
    <property type="evidence" value="ECO:0007669"/>
    <property type="project" value="InterPro"/>
</dbReference>
<dbReference type="InterPro" id="IPR002474">
    <property type="entry name" value="CarbamoylP_synth_ssu_N"/>
</dbReference>
<dbReference type="Gene3D" id="3.40.50.880">
    <property type="match status" value="1"/>
</dbReference>
<evidence type="ECO:0000256" key="5">
    <source>
        <dbReference type="HAMAP-Rule" id="MF_01209"/>
    </source>
</evidence>
<dbReference type="GO" id="GO:0006526">
    <property type="term" value="P:L-arginine biosynthetic process"/>
    <property type="evidence" value="ECO:0007669"/>
    <property type="project" value="UniProtKB-UniRule"/>
</dbReference>
<feature type="binding site" evidence="5">
    <location>
        <position position="219"/>
    </location>
    <ligand>
        <name>L-glutamine</name>
        <dbReference type="ChEBI" id="CHEBI:58359"/>
    </ligand>
</feature>
<dbReference type="EMBL" id="JAHLFS010000059">
    <property type="protein sequence ID" value="MBU3852020.1"/>
    <property type="molecule type" value="Genomic_DNA"/>
</dbReference>
<accession>A0A948TJZ3</accession>
<comment type="pathway">
    <text evidence="5">Pyrimidine metabolism; UMP biosynthesis via de novo pathway; (S)-dihydroorotate from bicarbonate: step 1/3.</text>
</comment>
<feature type="binding site" evidence="5">
    <location>
        <position position="217"/>
    </location>
    <ligand>
        <name>L-glutamine</name>
        <dbReference type="ChEBI" id="CHEBI:58359"/>
    </ligand>
</feature>
<comment type="similarity">
    <text evidence="2 5">Belongs to the CarA family.</text>
</comment>
<dbReference type="HAMAP" id="MF_01209">
    <property type="entry name" value="CPSase_S_chain"/>
    <property type="match status" value="1"/>
</dbReference>
<dbReference type="GO" id="GO:0044205">
    <property type="term" value="P:'de novo' UMP biosynthetic process"/>
    <property type="evidence" value="ECO:0007669"/>
    <property type="project" value="UniProtKB-UniRule"/>
</dbReference>
<comment type="pathway">
    <text evidence="1 5">Amino-acid biosynthesis; L-arginine biosynthesis; carbamoyl phosphate from bicarbonate: step 1/1.</text>
</comment>
<reference evidence="7" key="2">
    <citation type="submission" date="2021-04" db="EMBL/GenBank/DDBJ databases">
        <authorList>
            <person name="Gilroy R."/>
        </authorList>
    </citation>
    <scope>NUCLEOTIDE SEQUENCE</scope>
    <source>
        <strain evidence="7">F6-6636</strain>
    </source>
</reference>
<comment type="subunit">
    <text evidence="5">Composed of two chains; the small (or glutamine) chain promotes the hydrolysis of glutamine to ammonia, which is used by the large (or ammonia) chain to synthesize carbamoyl phosphate. Tetramer of heterodimers (alpha,beta)4.</text>
</comment>
<keyword evidence="5" id="KW-0067">ATP-binding</keyword>
<dbReference type="NCBIfam" id="NF009475">
    <property type="entry name" value="PRK12838.1"/>
    <property type="match status" value="1"/>
</dbReference>
<dbReference type="PRINTS" id="PR00099">
    <property type="entry name" value="CPSGATASE"/>
</dbReference>
<dbReference type="PROSITE" id="PS51273">
    <property type="entry name" value="GATASE_TYPE_1"/>
    <property type="match status" value="1"/>
</dbReference>
<keyword evidence="5" id="KW-0665">Pyrimidine biosynthesis</keyword>
<feature type="domain" description="Carbamoyl-phosphate synthase small subunit N-terminal" evidence="6">
    <location>
        <begin position="1"/>
        <end position="131"/>
    </location>
</feature>
<proteinExistence type="inferred from homology"/>
<comment type="caution">
    <text evidence="7">The sequence shown here is derived from an EMBL/GenBank/DDBJ whole genome shotgun (WGS) entry which is preliminary data.</text>
</comment>
<gene>
    <name evidence="5" type="primary">carA</name>
    <name evidence="7" type="ORF">H9901_04910</name>
</gene>
<keyword evidence="3 5" id="KW-0315">Glutamine amidotransferase</keyword>
<evidence type="ECO:0000313" key="8">
    <source>
        <dbReference type="Proteomes" id="UP000777303"/>
    </source>
</evidence>
<dbReference type="PRINTS" id="PR00096">
    <property type="entry name" value="GATASE"/>
</dbReference>
<feature type="active site" evidence="5">
    <location>
        <position position="333"/>
    </location>
</feature>
<dbReference type="Pfam" id="PF00988">
    <property type="entry name" value="CPSase_sm_chain"/>
    <property type="match status" value="1"/>
</dbReference>
<protein>
    <recommendedName>
        <fullName evidence="5">Carbamoyl phosphate synthase small chain</fullName>
        <ecNumber evidence="5">6.3.5.5</ecNumber>
    </recommendedName>
    <alternativeName>
        <fullName evidence="5">Carbamoyl phosphate synthetase glutamine chain</fullName>
    </alternativeName>
</protein>
<comment type="catalytic activity">
    <reaction evidence="5">
        <text>L-glutamine + H2O = L-glutamate + NH4(+)</text>
        <dbReference type="Rhea" id="RHEA:15889"/>
        <dbReference type="ChEBI" id="CHEBI:15377"/>
        <dbReference type="ChEBI" id="CHEBI:28938"/>
        <dbReference type="ChEBI" id="CHEBI:29985"/>
        <dbReference type="ChEBI" id="CHEBI:58359"/>
    </reaction>
</comment>
<evidence type="ECO:0000313" key="7">
    <source>
        <dbReference type="EMBL" id="MBU3852020.1"/>
    </source>
</evidence>
<dbReference type="InterPro" id="IPR036480">
    <property type="entry name" value="CarbP_synth_ssu_N_sf"/>
</dbReference>
<dbReference type="SUPFAM" id="SSF52317">
    <property type="entry name" value="Class I glutamine amidotransferase-like"/>
    <property type="match status" value="1"/>
</dbReference>
<dbReference type="AlphaFoldDB" id="A0A948TJZ3"/>
<dbReference type="Proteomes" id="UP000777303">
    <property type="component" value="Unassembled WGS sequence"/>
</dbReference>
<evidence type="ECO:0000256" key="4">
    <source>
        <dbReference type="ARBA" id="ARBA00048816"/>
    </source>
</evidence>
<reference evidence="7" key="1">
    <citation type="journal article" date="2021" name="PeerJ">
        <title>Extensive microbial diversity within the chicken gut microbiome revealed by metagenomics and culture.</title>
        <authorList>
            <person name="Gilroy R."/>
            <person name="Ravi A."/>
            <person name="Getino M."/>
            <person name="Pursley I."/>
            <person name="Horton D.L."/>
            <person name="Alikhan N.F."/>
            <person name="Baker D."/>
            <person name="Gharbi K."/>
            <person name="Hall N."/>
            <person name="Watson M."/>
            <person name="Adriaenssens E.M."/>
            <person name="Foster-Nyarko E."/>
            <person name="Jarju S."/>
            <person name="Secka A."/>
            <person name="Antonio M."/>
            <person name="Oren A."/>
            <person name="Chaudhuri R.R."/>
            <person name="La Ragione R."/>
            <person name="Hildebrand F."/>
            <person name="Pallen M.J."/>
        </authorList>
    </citation>
    <scope>NUCLEOTIDE SEQUENCE</scope>
    <source>
        <strain evidence="7">F6-6636</strain>
    </source>
</reference>
<dbReference type="GO" id="GO:0004088">
    <property type="term" value="F:carbamoyl-phosphate synthase (glutamine-hydrolyzing) activity"/>
    <property type="evidence" value="ECO:0007669"/>
    <property type="project" value="UniProtKB-UniRule"/>
</dbReference>
<evidence type="ECO:0000256" key="1">
    <source>
        <dbReference type="ARBA" id="ARBA00005077"/>
    </source>
</evidence>
<dbReference type="InterPro" id="IPR017926">
    <property type="entry name" value="GATASE"/>
</dbReference>
<evidence type="ECO:0000256" key="3">
    <source>
        <dbReference type="ARBA" id="ARBA00022962"/>
    </source>
</evidence>
<sequence>MQRFVILEDGAIFKGHSIGAPITTTGEIIVNRAMNGYQEIITDPTYTGQIIVFTYPEIGNIGIQNSNYESLAPTCKGIIIGDLATSDSLHAQQLDLDTYLKHQHIPGICGIDTRVLAHHLNHDQVMKASIVDAADDHAFDQLKALVLPKNQVQQVATTRPYLNPGTKNNIALIDLGLKNQLLRALDALAFNITILPPTVTIDTINELAPDGVLISNGPGNPHDLPELIKLIQQLQPHYPLLGIGLGYELFALANDLIIEPWQTAHHGINYPVKDVVKTNKIEITTQNFCYRVKTESLNKHPQVRIAYVDPLDHTVVGLYHKQYPAFAVQFDPEAGPGPTDTQHIFNDFMQLINKYQGRTLKG</sequence>
<feature type="binding site" evidence="5">
    <location>
        <position position="290"/>
    </location>
    <ligand>
        <name>L-glutamine</name>
        <dbReference type="ChEBI" id="CHEBI:58359"/>
    </ligand>
</feature>
<evidence type="ECO:0000259" key="6">
    <source>
        <dbReference type="SMART" id="SM01097"/>
    </source>
</evidence>
<name>A0A948TJZ3_9LACO</name>
<keyword evidence="5" id="KW-0436">Ligase</keyword>
<comment type="caution">
    <text evidence="5">Lacks conserved residue(s) required for the propagation of feature annotation.</text>
</comment>
<organism evidence="7 8">
    <name type="scientific">Candidatus Paralactobacillus gallistercoris</name>
    <dbReference type="NCBI Taxonomy" id="2838724"/>
    <lineage>
        <taxon>Bacteria</taxon>
        <taxon>Bacillati</taxon>
        <taxon>Bacillota</taxon>
        <taxon>Bacilli</taxon>
        <taxon>Lactobacillales</taxon>
        <taxon>Lactobacillaceae</taxon>
        <taxon>Lactobacillus</taxon>
    </lineage>
</organism>
<dbReference type="GO" id="GO:0006207">
    <property type="term" value="P:'de novo' pyrimidine nucleobase biosynthetic process"/>
    <property type="evidence" value="ECO:0007669"/>
    <property type="project" value="InterPro"/>
</dbReference>
<dbReference type="GO" id="GO:0005524">
    <property type="term" value="F:ATP binding"/>
    <property type="evidence" value="ECO:0007669"/>
    <property type="project" value="UniProtKB-UniRule"/>
</dbReference>
<comment type="function">
    <text evidence="5">Small subunit of the glutamine-dependent carbamoyl phosphate synthetase (CPSase). CPSase catalyzes the formation of carbamoyl phosphate from the ammonia moiety of glutamine, carbonate, and phosphate donated by ATP, constituting the first step of 2 biosynthetic pathways, one leading to arginine and/or urea and the other to pyrimidine nucleotides. The small subunit (glutamine amidotransferase) binds and cleaves glutamine to supply the large subunit with the substrate ammonia.</text>
</comment>
<dbReference type="SUPFAM" id="SSF52021">
    <property type="entry name" value="Carbamoyl phosphate synthetase, small subunit N-terminal domain"/>
    <property type="match status" value="1"/>
</dbReference>
<evidence type="ECO:0000256" key="2">
    <source>
        <dbReference type="ARBA" id="ARBA00007800"/>
    </source>
</evidence>
<dbReference type="InterPro" id="IPR006274">
    <property type="entry name" value="CarbamoylP_synth_ssu"/>
</dbReference>
<dbReference type="Pfam" id="PF00117">
    <property type="entry name" value="GATase"/>
    <property type="match status" value="1"/>
</dbReference>
<feature type="binding site" evidence="5">
    <location>
        <position position="287"/>
    </location>
    <ligand>
        <name>L-glutamine</name>
        <dbReference type="ChEBI" id="CHEBI:58359"/>
    </ligand>
</feature>
<dbReference type="Gene3D" id="3.50.30.20">
    <property type="entry name" value="Carbamoyl-phosphate synthase small subunit, N-terminal domain"/>
    <property type="match status" value="1"/>
</dbReference>
<keyword evidence="5" id="KW-0055">Arginine biosynthesis</keyword>
<keyword evidence="5" id="KW-0547">Nucleotide-binding</keyword>